<dbReference type="PANTHER" id="PTHR34347:SF1">
    <property type="entry name" value="DNA REPAIR-SCAFFOLDING PROTEIN"/>
    <property type="match status" value="1"/>
</dbReference>
<evidence type="ECO:0000313" key="5">
    <source>
        <dbReference type="Proteomes" id="UP000005408"/>
    </source>
</evidence>
<evidence type="ECO:0000313" key="4">
    <source>
        <dbReference type="EnsemblMetazoa" id="G20484.2:cds"/>
    </source>
</evidence>
<dbReference type="GO" id="GO:0000724">
    <property type="term" value="P:double-strand break repair via homologous recombination"/>
    <property type="evidence" value="ECO:0007669"/>
    <property type="project" value="TreeGrafter"/>
</dbReference>
<dbReference type="PANTHER" id="PTHR34347">
    <property type="entry name" value="DNA REPAIR-SCAFFOLDING PROTEIN SPIDR"/>
    <property type="match status" value="1"/>
</dbReference>
<sequence>MSFKRKRPGDWGTLGDGFEGLDVDKPQVKRQKDRGLPGARRLYTSKNDVNDDPIEEIISWTSSEEENEDSRSQQRTASRSKKVKVSSTEKRASVRTKQEWKQSSCPEEEEVTVVCDSDDSTCNSSVDRLKMSEPVGESIEFDIECEDSRSSILTQPSESQNDTQVTCTSPCISQATSASTSQSHSPDQGGKVKASQWVKMLDLKTPTKNSQDVTFPELEDSAKKKKKYKRGGLADQLSSLKGRERSHISMVRHQQSTTPRTPQPDTGTKSLSLKILRLEPLFSLQLAHCIQEEGESLTEQLVLFLYDQSLQEGNSVQVFAPWQQIRLKHTSELVLLCSNYCITPPKDQTETMTLCQTDTRSKDSRDVVKVINGVWKCPCVSGLVFSPTTCPAHLNPGIPGLFSSKSEKDSEEGDDQLSALATIPATQSASVRTRLTKSSVLEWVDCHDPSTRLQGRVLRVFCFNTKGSPSEKRYSILIEDSHGTMCQIFCPEDAEMRFPSVLQRGEGLIHVFGGITVQCRATRDREPALFSVIDRLWSDKCVSNTGSSTPSLEESTAGSEESNSISQFHRTSAPAFCYVMKEAASEGGMVIRPIESDSSVVKERITRLAHLGREDQERVSVCCTVILSLNMSEVKDSLPRSDVRRSHRSILYVRDSSDPKYVTMTTIEGFCLPELNEMRNKTWMFRDVTYHLGKMACDKYSCVILQNTESVTSCDLDLLPINAESSVLDLYSVSGTVCGVDENSAYSWEVCDRCQQENLAQDTSSQQLVCLSCKEVVRKPQTRMKLVVFLSGTSKCDSTPVGHVTQPLPPESKVSVELLQSSIEELLPDASQTQEGYDMACVLGQKMGPLTCVVLKCKPSEVVLKEVSVDPQK</sequence>
<protein>
    <recommendedName>
        <fullName evidence="6">DNA repair-scaffolding protein</fullName>
    </recommendedName>
</protein>
<dbReference type="GO" id="GO:0005654">
    <property type="term" value="C:nucleoplasm"/>
    <property type="evidence" value="ECO:0007669"/>
    <property type="project" value="TreeGrafter"/>
</dbReference>
<feature type="compositionally biased region" description="Basic and acidic residues" evidence="1">
    <location>
        <begin position="87"/>
        <end position="100"/>
    </location>
</feature>
<feature type="region of interest" description="Disordered" evidence="1">
    <location>
        <begin position="543"/>
        <end position="566"/>
    </location>
</feature>
<dbReference type="InterPro" id="IPR028026">
    <property type="entry name" value="DUF4502"/>
</dbReference>
<dbReference type="EnsemblMetazoa" id="G20484.2">
    <property type="protein sequence ID" value="G20484.2:cds"/>
    <property type="gene ID" value="G20484"/>
</dbReference>
<dbReference type="GO" id="GO:0070202">
    <property type="term" value="P:regulation of establishment of protein localization to chromosome"/>
    <property type="evidence" value="ECO:0007669"/>
    <property type="project" value="TreeGrafter"/>
</dbReference>
<feature type="domain" description="DUF4502" evidence="2">
    <location>
        <begin position="11"/>
        <end position="298"/>
    </location>
</feature>
<evidence type="ECO:0000256" key="1">
    <source>
        <dbReference type="SAM" id="MobiDB-lite"/>
    </source>
</evidence>
<proteinExistence type="predicted"/>
<organism evidence="4 5">
    <name type="scientific">Magallana gigas</name>
    <name type="common">Pacific oyster</name>
    <name type="synonym">Crassostrea gigas</name>
    <dbReference type="NCBI Taxonomy" id="29159"/>
    <lineage>
        <taxon>Eukaryota</taxon>
        <taxon>Metazoa</taxon>
        <taxon>Spiralia</taxon>
        <taxon>Lophotrochozoa</taxon>
        <taxon>Mollusca</taxon>
        <taxon>Bivalvia</taxon>
        <taxon>Autobranchia</taxon>
        <taxon>Pteriomorphia</taxon>
        <taxon>Ostreida</taxon>
        <taxon>Ostreoidea</taxon>
        <taxon>Ostreidae</taxon>
        <taxon>Magallana</taxon>
    </lineage>
</organism>
<evidence type="ECO:0008006" key="6">
    <source>
        <dbReference type="Google" id="ProtNLM"/>
    </source>
</evidence>
<keyword evidence="5" id="KW-1185">Reference proteome</keyword>
<dbReference type="Pfam" id="PF14950">
    <property type="entry name" value="DUF4502"/>
    <property type="match status" value="1"/>
</dbReference>
<dbReference type="Proteomes" id="UP000005408">
    <property type="component" value="Unassembled WGS sequence"/>
</dbReference>
<accession>A0A8W8JTU9</accession>
<dbReference type="InterPro" id="IPR053054">
    <property type="entry name" value="DNA_repair-scaffolding"/>
</dbReference>
<dbReference type="Pfam" id="PF14951">
    <property type="entry name" value="DUF4503"/>
    <property type="match status" value="1"/>
</dbReference>
<feature type="domain" description="DUF4503" evidence="3">
    <location>
        <begin position="503"/>
        <end position="855"/>
    </location>
</feature>
<reference evidence="4" key="1">
    <citation type="submission" date="2022-08" db="UniProtKB">
        <authorList>
            <consortium name="EnsemblMetazoa"/>
        </authorList>
    </citation>
    <scope>IDENTIFICATION</scope>
    <source>
        <strain evidence="4">05x7-T-G4-1.051#20</strain>
    </source>
</reference>
<dbReference type="AlphaFoldDB" id="A0A8W8JTU9"/>
<feature type="compositionally biased region" description="Polar residues" evidence="1">
    <location>
        <begin position="252"/>
        <end position="268"/>
    </location>
</feature>
<feature type="compositionally biased region" description="Polar residues" evidence="1">
    <location>
        <begin position="150"/>
        <end position="166"/>
    </location>
</feature>
<feature type="region of interest" description="Disordered" evidence="1">
    <location>
        <begin position="141"/>
        <end position="166"/>
    </location>
</feature>
<dbReference type="InterPro" id="IPR028032">
    <property type="entry name" value="DUF4503"/>
</dbReference>
<dbReference type="GO" id="GO:0000228">
    <property type="term" value="C:nuclear chromosome"/>
    <property type="evidence" value="ECO:0007669"/>
    <property type="project" value="TreeGrafter"/>
</dbReference>
<evidence type="ECO:0000259" key="3">
    <source>
        <dbReference type="Pfam" id="PF14951"/>
    </source>
</evidence>
<name>A0A8W8JTU9_MAGGI</name>
<feature type="region of interest" description="Disordered" evidence="1">
    <location>
        <begin position="208"/>
        <end position="268"/>
    </location>
</feature>
<evidence type="ECO:0000259" key="2">
    <source>
        <dbReference type="Pfam" id="PF14950"/>
    </source>
</evidence>
<feature type="compositionally biased region" description="Acidic residues" evidence="1">
    <location>
        <begin position="106"/>
        <end position="119"/>
    </location>
</feature>
<feature type="region of interest" description="Disordered" evidence="1">
    <location>
        <begin position="1"/>
        <end position="128"/>
    </location>
</feature>